<accession>A0A813G178</accession>
<protein>
    <submittedName>
        <fullName evidence="2">Uncharacterized protein</fullName>
    </submittedName>
</protein>
<dbReference type="AlphaFoldDB" id="A0A813G178"/>
<feature type="non-terminal residue" evidence="2">
    <location>
        <position position="1"/>
    </location>
</feature>
<proteinExistence type="predicted"/>
<dbReference type="Proteomes" id="UP000654075">
    <property type="component" value="Unassembled WGS sequence"/>
</dbReference>
<keyword evidence="3" id="KW-1185">Reference proteome</keyword>
<comment type="caution">
    <text evidence="2">The sequence shown here is derived from an EMBL/GenBank/DDBJ whole genome shotgun (WGS) entry which is preliminary data.</text>
</comment>
<sequence length="642" mass="69816">CCLLSLISAIAALGPEAAEEPQVAQALEAECECQGLPDESCSIKLLQLQGRKKQVAAAAESNAVASELTFEEYEASVDEIINAEFANVTGFGGFLSDFVGYESVFAQCTAGSWSKLDAKFEGEKTYDGIMRKLGFQEMNGCDTQTGKYRNDPTCMAINALAAAMFKLEDKFPDGPKFLNYLLVAWGSEPSWLDGAVEVDWDVMPPKGKVLNPNAANGYGFCDIVRTVLSQSADQMSTGTCGYVASLAALSHRAPAKALKMGLRLMWTGRPSQVIDYPCDYIFKEQPGLVPYQDRNGWHPSFFNDTKGMEKLCSGNAVDCSRATGAPYQNAGLTFMWTQSLQASFGREVSGKCSDKGAAMLNFPGQSAENVARVQGSQGMVPGSAIWSCNAVIDPEGGSCRTIINYNICGWMGDGDCKVLFDYQVDSEDMGQVIQVLSSAISSLDESETFFDTKNTRAAAKATIVALEAHFRGASTRLIQYKEFLIDITRKYGLNWLTVLINMNKPQATEAMLEEACKAPIAVLAIDSDPLQPPALFEATLQNPINGSGYPFGGLETGQVNHAVFLEKCDPGKNVYTLWTWGQRTFVTKELLLGKPVQSYPHLNGTRDGFYTSGILGWIFTAQNITWSPTTKTAQNVFRAQQS</sequence>
<keyword evidence="1" id="KW-0732">Signal</keyword>
<organism evidence="2 3">
    <name type="scientific">Polarella glacialis</name>
    <name type="common">Dinoflagellate</name>
    <dbReference type="NCBI Taxonomy" id="89957"/>
    <lineage>
        <taxon>Eukaryota</taxon>
        <taxon>Sar</taxon>
        <taxon>Alveolata</taxon>
        <taxon>Dinophyceae</taxon>
        <taxon>Suessiales</taxon>
        <taxon>Suessiaceae</taxon>
        <taxon>Polarella</taxon>
    </lineage>
</organism>
<evidence type="ECO:0000256" key="1">
    <source>
        <dbReference type="SAM" id="SignalP"/>
    </source>
</evidence>
<evidence type="ECO:0000313" key="3">
    <source>
        <dbReference type="Proteomes" id="UP000654075"/>
    </source>
</evidence>
<dbReference type="OrthoDB" id="406027at2759"/>
<feature type="chain" id="PRO_5032848064" evidence="1">
    <location>
        <begin position="19"/>
        <end position="642"/>
    </location>
</feature>
<evidence type="ECO:0000313" key="2">
    <source>
        <dbReference type="EMBL" id="CAE8620568.1"/>
    </source>
</evidence>
<name>A0A813G178_POLGL</name>
<dbReference type="EMBL" id="CAJNNV010027515">
    <property type="protein sequence ID" value="CAE8620568.1"/>
    <property type="molecule type" value="Genomic_DNA"/>
</dbReference>
<feature type="signal peptide" evidence="1">
    <location>
        <begin position="1"/>
        <end position="18"/>
    </location>
</feature>
<reference evidence="2" key="1">
    <citation type="submission" date="2021-02" db="EMBL/GenBank/DDBJ databases">
        <authorList>
            <person name="Dougan E. K."/>
            <person name="Rhodes N."/>
            <person name="Thang M."/>
            <person name="Chan C."/>
        </authorList>
    </citation>
    <scope>NUCLEOTIDE SEQUENCE</scope>
</reference>
<gene>
    <name evidence="2" type="ORF">PGLA1383_LOCUS38130</name>
</gene>